<dbReference type="Pfam" id="PF13041">
    <property type="entry name" value="PPR_2"/>
    <property type="match status" value="3"/>
</dbReference>
<dbReference type="GO" id="GO:0005815">
    <property type="term" value="C:microtubule organizing center"/>
    <property type="evidence" value="ECO:0007669"/>
    <property type="project" value="TreeGrafter"/>
</dbReference>
<dbReference type="NCBIfam" id="TIGR00756">
    <property type="entry name" value="PPR"/>
    <property type="match status" value="8"/>
</dbReference>
<evidence type="ECO:0000256" key="11">
    <source>
        <dbReference type="ARBA" id="ARBA00056000"/>
    </source>
</evidence>
<dbReference type="PANTHER" id="PTHR46457">
    <property type="entry name" value="DNA REPAIR PROTEIN RAD51 HOMOLOG 4"/>
    <property type="match status" value="1"/>
</dbReference>
<evidence type="ECO:0000313" key="14">
    <source>
        <dbReference type="EMBL" id="KAF3570603.1"/>
    </source>
</evidence>
<dbReference type="InterPro" id="IPR047323">
    <property type="entry name" value="Rad51D_C"/>
</dbReference>
<dbReference type="Proteomes" id="UP000712600">
    <property type="component" value="Unassembled WGS sequence"/>
</dbReference>
<evidence type="ECO:0000256" key="2">
    <source>
        <dbReference type="ARBA" id="ARBA00007095"/>
    </source>
</evidence>
<dbReference type="GO" id="GO:0005524">
    <property type="term" value="F:ATP binding"/>
    <property type="evidence" value="ECO:0007669"/>
    <property type="project" value="UniProtKB-KW"/>
</dbReference>
<evidence type="ECO:0000256" key="5">
    <source>
        <dbReference type="ARBA" id="ARBA00022763"/>
    </source>
</evidence>
<keyword evidence="8" id="KW-0233">DNA recombination</keyword>
<feature type="repeat" description="PPR" evidence="12">
    <location>
        <begin position="427"/>
        <end position="461"/>
    </location>
</feature>
<dbReference type="EMBL" id="QGKX02000095">
    <property type="protein sequence ID" value="KAF3570603.1"/>
    <property type="molecule type" value="Genomic_DNA"/>
</dbReference>
<reference evidence="14" key="1">
    <citation type="submission" date="2019-12" db="EMBL/GenBank/DDBJ databases">
        <title>Genome sequencing and annotation of Brassica cretica.</title>
        <authorList>
            <person name="Studholme D.J."/>
            <person name="Sarris P."/>
        </authorList>
    </citation>
    <scope>NUCLEOTIDE SEQUENCE</scope>
    <source>
        <strain evidence="14">PFS-109/04</strain>
        <tissue evidence="14">Leaf</tissue>
    </source>
</reference>
<organism evidence="14 15">
    <name type="scientific">Brassica cretica</name>
    <name type="common">Mustard</name>
    <dbReference type="NCBI Taxonomy" id="69181"/>
    <lineage>
        <taxon>Eukaryota</taxon>
        <taxon>Viridiplantae</taxon>
        <taxon>Streptophyta</taxon>
        <taxon>Embryophyta</taxon>
        <taxon>Tracheophyta</taxon>
        <taxon>Spermatophyta</taxon>
        <taxon>Magnoliopsida</taxon>
        <taxon>eudicotyledons</taxon>
        <taxon>Gunneridae</taxon>
        <taxon>Pentapetalae</taxon>
        <taxon>rosids</taxon>
        <taxon>malvids</taxon>
        <taxon>Brassicales</taxon>
        <taxon>Brassicaceae</taxon>
        <taxon>Brassiceae</taxon>
        <taxon>Brassica</taxon>
    </lineage>
</organism>
<dbReference type="GO" id="GO:0007131">
    <property type="term" value="P:reciprocal meiotic recombination"/>
    <property type="evidence" value="ECO:0007669"/>
    <property type="project" value="TreeGrafter"/>
</dbReference>
<dbReference type="PANTHER" id="PTHR46457:SF1">
    <property type="entry name" value="DNA REPAIR PROTEIN RAD51 HOMOLOG 4"/>
    <property type="match status" value="1"/>
</dbReference>
<dbReference type="Pfam" id="PF08423">
    <property type="entry name" value="Rad51"/>
    <property type="match status" value="1"/>
</dbReference>
<dbReference type="PROSITE" id="PS50162">
    <property type="entry name" value="RECA_2"/>
    <property type="match status" value="1"/>
</dbReference>
<keyword evidence="7" id="KW-0238">DNA-binding</keyword>
<evidence type="ECO:0000256" key="3">
    <source>
        <dbReference type="ARBA" id="ARBA00022737"/>
    </source>
</evidence>
<feature type="repeat" description="PPR" evidence="12">
    <location>
        <begin position="497"/>
        <end position="531"/>
    </location>
</feature>
<comment type="function">
    <text evidence="11">Involved in the homologous recombination repair (HRR) pathway of double-stranded DNA breaks arising during DNA replication or induced by DNA-damaging agents.</text>
</comment>
<dbReference type="GO" id="GO:0005657">
    <property type="term" value="C:replication fork"/>
    <property type="evidence" value="ECO:0007669"/>
    <property type="project" value="TreeGrafter"/>
</dbReference>
<dbReference type="InterPro" id="IPR051988">
    <property type="entry name" value="HRR_RAD51_Paralog"/>
</dbReference>
<comment type="similarity">
    <text evidence="2">Belongs to the RecA family. RAD51 subfamily.</text>
</comment>
<feature type="repeat" description="PPR" evidence="12">
    <location>
        <begin position="567"/>
        <end position="601"/>
    </location>
</feature>
<dbReference type="SUPFAM" id="SSF52540">
    <property type="entry name" value="P-loop containing nucleoside triphosphate hydrolases"/>
    <property type="match status" value="1"/>
</dbReference>
<evidence type="ECO:0000256" key="10">
    <source>
        <dbReference type="ARBA" id="ARBA00023242"/>
    </source>
</evidence>
<dbReference type="AlphaFoldDB" id="A0A8S9RCN3"/>
<dbReference type="Gene3D" id="1.25.40.10">
    <property type="entry name" value="Tetratricopeptide repeat domain"/>
    <property type="match status" value="3"/>
</dbReference>
<evidence type="ECO:0000313" key="15">
    <source>
        <dbReference type="Proteomes" id="UP000712600"/>
    </source>
</evidence>
<dbReference type="SMART" id="SM00382">
    <property type="entry name" value="AAA"/>
    <property type="match status" value="1"/>
</dbReference>
<comment type="caution">
    <text evidence="14">The sequence shown here is derived from an EMBL/GenBank/DDBJ whole genome shotgun (WGS) entry which is preliminary data.</text>
</comment>
<dbReference type="InterPro" id="IPR027417">
    <property type="entry name" value="P-loop_NTPase"/>
</dbReference>
<dbReference type="GO" id="GO:0000400">
    <property type="term" value="F:four-way junction DNA binding"/>
    <property type="evidence" value="ECO:0007669"/>
    <property type="project" value="TreeGrafter"/>
</dbReference>
<dbReference type="GO" id="GO:0140664">
    <property type="term" value="F:ATP-dependent DNA damage sensor activity"/>
    <property type="evidence" value="ECO:0007669"/>
    <property type="project" value="InterPro"/>
</dbReference>
<feature type="domain" description="RecA family profile 1" evidence="13">
    <location>
        <begin position="85"/>
        <end position="260"/>
    </location>
</feature>
<dbReference type="InterPro" id="IPR003593">
    <property type="entry name" value="AAA+_ATPase"/>
</dbReference>
<dbReference type="PROSITE" id="PS51375">
    <property type="entry name" value="PPR"/>
    <property type="match status" value="7"/>
</dbReference>
<protein>
    <recommendedName>
        <fullName evidence="13">RecA family profile 1 domain-containing protein</fullName>
    </recommendedName>
</protein>
<dbReference type="Pfam" id="PF01535">
    <property type="entry name" value="PPR"/>
    <property type="match status" value="3"/>
</dbReference>
<keyword evidence="3" id="KW-0677">Repeat</keyword>
<keyword evidence="4" id="KW-0547">Nucleotide-binding</keyword>
<gene>
    <name evidence="14" type="ORF">F2Q69_00058331</name>
</gene>
<keyword evidence="9" id="KW-0234">DNA repair</keyword>
<evidence type="ECO:0000256" key="6">
    <source>
        <dbReference type="ARBA" id="ARBA00022840"/>
    </source>
</evidence>
<dbReference type="InterPro" id="IPR011990">
    <property type="entry name" value="TPR-like_helical_dom_sf"/>
</dbReference>
<accession>A0A8S9RCN3</accession>
<comment type="subcellular location">
    <subcellularLocation>
        <location evidence="1">Nucleus</location>
    </subcellularLocation>
</comment>
<dbReference type="FunFam" id="3.40.50.300:FF:001665">
    <property type="entry name" value="DNA repair protein RAD51 4"/>
    <property type="match status" value="1"/>
</dbReference>
<dbReference type="GO" id="GO:0000724">
    <property type="term" value="P:double-strand break repair via homologous recombination"/>
    <property type="evidence" value="ECO:0007669"/>
    <property type="project" value="TreeGrafter"/>
</dbReference>
<dbReference type="GO" id="GO:0033063">
    <property type="term" value="C:Rad51B-Rad51C-Rad51D-XRCC2 complex"/>
    <property type="evidence" value="ECO:0007669"/>
    <property type="project" value="TreeGrafter"/>
</dbReference>
<proteinExistence type="inferred from homology"/>
<keyword evidence="6" id="KW-0067">ATP-binding</keyword>
<evidence type="ECO:0000256" key="8">
    <source>
        <dbReference type="ARBA" id="ARBA00023172"/>
    </source>
</evidence>
<feature type="repeat" description="PPR" evidence="12">
    <location>
        <begin position="637"/>
        <end position="671"/>
    </location>
</feature>
<feature type="repeat" description="PPR" evidence="12">
    <location>
        <begin position="462"/>
        <end position="496"/>
    </location>
</feature>
<evidence type="ECO:0000256" key="9">
    <source>
        <dbReference type="ARBA" id="ARBA00023204"/>
    </source>
</evidence>
<dbReference type="GO" id="GO:0000723">
    <property type="term" value="P:telomere maintenance"/>
    <property type="evidence" value="ECO:0007669"/>
    <property type="project" value="TreeGrafter"/>
</dbReference>
<evidence type="ECO:0000256" key="12">
    <source>
        <dbReference type="PROSITE-ProRule" id="PRU00708"/>
    </source>
</evidence>
<name>A0A8S9RCN3_BRACR</name>
<evidence type="ECO:0000256" key="7">
    <source>
        <dbReference type="ARBA" id="ARBA00023125"/>
    </source>
</evidence>
<dbReference type="InterPro" id="IPR020588">
    <property type="entry name" value="RecA_ATP-bd"/>
</dbReference>
<dbReference type="Gene3D" id="3.40.50.300">
    <property type="entry name" value="P-loop containing nucleotide triphosphate hydrolases"/>
    <property type="match status" value="1"/>
</dbReference>
<evidence type="ECO:0000259" key="13">
    <source>
        <dbReference type="PROSITE" id="PS50162"/>
    </source>
</evidence>
<dbReference type="GO" id="GO:0003697">
    <property type="term" value="F:single-stranded DNA binding"/>
    <property type="evidence" value="ECO:0007669"/>
    <property type="project" value="TreeGrafter"/>
</dbReference>
<keyword evidence="10" id="KW-0539">Nucleus</keyword>
<feature type="repeat" description="PPR" evidence="12">
    <location>
        <begin position="532"/>
        <end position="566"/>
    </location>
</feature>
<dbReference type="InterPro" id="IPR002885">
    <property type="entry name" value="PPR_rpt"/>
</dbReference>
<dbReference type="GO" id="GO:0042148">
    <property type="term" value="P:DNA strand invasion"/>
    <property type="evidence" value="ECO:0007669"/>
    <property type="project" value="TreeGrafter"/>
</dbReference>
<sequence>MAPLKHLEMENPIIDACFRNFCASHGILTVEDFLLHDLYELAAFAEREANADRLKEGITVMLSLIEVKCRPLLNGMELLEDLHRNKHTLSSGDNGMDSLLQGGYREGQLTELVGPSSSGKTQFCMQAAASVAEKQEGSVFYIDTGNSFSARRIAQFIRGTSDAAGLRKRVLSRISCHTVYDIYTMFDTLQGLEVALRSQVQMNVNEYRLRLLVVDSISSMITPILGGSGSQGRALMVALGYMLKKLAHEHNIAVLVTNHTVGAGESGKTKPALGETWKSISHVRLMLSRDNRNSNCTISILKHTSTKPSRHEPTTAHKITRKPWEEVPFLTDLKQTEETEEALSLFHHYQQMGFRHDYPSYSSLIYKLAKSRDFDAVDQILNLVRHRNVRCRESLFMGLIQHYGKANSIDKAVDVFHKMTSFDCVRTIQSLNTLINVLVDSNNLEKAKSFVDGAKDMGLSPNSVSFNVLIKGLLERCDWEGAREVLDEMLEREVQPTVVTYNSLIGFLCRSNDVGEAKSLLEDMMVKRIRPNHVTFALLMKGLCTKGDYNEAKKLMFDMEYRGCKPGLVNYGVLMSDLGKRGKIDEAKVLLSEMKNRRIKPDVVIYNILVNHLCSEGRAPEAYRTLMEMQMKGCKPNAATYRMMVDGFCRIGDFDSALSILNALLASRHSPTPATFVCLVNGLVKGGNLDHACFVLEVMAKKNLSFGSGAWEKLVSGLCIKDGGGFCESLSEVIST</sequence>
<keyword evidence="5" id="KW-0227">DNA damage</keyword>
<dbReference type="InterPro" id="IPR013632">
    <property type="entry name" value="Rad51_C"/>
</dbReference>
<evidence type="ECO:0000256" key="4">
    <source>
        <dbReference type="ARBA" id="ARBA00022741"/>
    </source>
</evidence>
<feature type="repeat" description="PPR" evidence="12">
    <location>
        <begin position="602"/>
        <end position="636"/>
    </location>
</feature>
<dbReference type="CDD" id="cd19489">
    <property type="entry name" value="Rad51D"/>
    <property type="match status" value="1"/>
</dbReference>
<evidence type="ECO:0000256" key="1">
    <source>
        <dbReference type="ARBA" id="ARBA00004123"/>
    </source>
</evidence>